<evidence type="ECO:0000256" key="1">
    <source>
        <dbReference type="ARBA" id="ARBA00022679"/>
    </source>
</evidence>
<feature type="transmembrane region" description="Helical" evidence="4">
    <location>
        <begin position="156"/>
        <end position="177"/>
    </location>
</feature>
<dbReference type="GO" id="GO:0016301">
    <property type="term" value="F:kinase activity"/>
    <property type="evidence" value="ECO:0007669"/>
    <property type="project" value="UniProtKB-KW"/>
</dbReference>
<evidence type="ECO:0000313" key="7">
    <source>
        <dbReference type="EMBL" id="MFC6153318.1"/>
    </source>
</evidence>
<reference evidence="8" key="1">
    <citation type="journal article" date="2019" name="Int. J. Syst. Evol. Microbiol.">
        <title>The Global Catalogue of Microorganisms (GCM) 10K type strain sequencing project: providing services to taxonomists for standard genome sequencing and annotation.</title>
        <authorList>
            <consortium name="The Broad Institute Genomics Platform"/>
            <consortium name="The Broad Institute Genome Sequencing Center for Infectious Disease"/>
            <person name="Wu L."/>
            <person name="Ma J."/>
        </authorList>
    </citation>
    <scope>NUCLEOTIDE SEQUENCE [LARGE SCALE GENOMIC DNA]</scope>
    <source>
        <strain evidence="8">DFY28</strain>
    </source>
</reference>
<keyword evidence="8" id="KW-1185">Reference proteome</keyword>
<dbReference type="InterPro" id="IPR045975">
    <property type="entry name" value="DUF5931"/>
</dbReference>
<evidence type="ECO:0000313" key="8">
    <source>
        <dbReference type="Proteomes" id="UP001596098"/>
    </source>
</evidence>
<dbReference type="Gene3D" id="1.20.5.1930">
    <property type="match status" value="1"/>
</dbReference>
<feature type="transmembrane region" description="Helical" evidence="4">
    <location>
        <begin position="79"/>
        <end position="100"/>
    </location>
</feature>
<keyword evidence="1" id="KW-0808">Transferase</keyword>
<dbReference type="NCBIfam" id="NF047322">
    <property type="entry name" value="HK_morpho_MacS"/>
    <property type="match status" value="1"/>
</dbReference>
<dbReference type="PANTHER" id="PTHR24421:SF61">
    <property type="entry name" value="OXYGEN SENSOR HISTIDINE KINASE NREB"/>
    <property type="match status" value="1"/>
</dbReference>
<dbReference type="RefSeq" id="WP_128221157.1">
    <property type="nucleotide sequence ID" value="NZ_CP034929.1"/>
</dbReference>
<feature type="domain" description="DUF5931" evidence="6">
    <location>
        <begin position="14"/>
        <end position="170"/>
    </location>
</feature>
<evidence type="ECO:0000259" key="5">
    <source>
        <dbReference type="Pfam" id="PF02518"/>
    </source>
</evidence>
<keyword evidence="4" id="KW-1133">Transmembrane helix</keyword>
<feature type="transmembrane region" description="Helical" evidence="4">
    <location>
        <begin position="21"/>
        <end position="42"/>
    </location>
</feature>
<keyword evidence="2 7" id="KW-0418">Kinase</keyword>
<dbReference type="EMBL" id="JBHSQI010000003">
    <property type="protein sequence ID" value="MFC6153318.1"/>
    <property type="molecule type" value="Genomic_DNA"/>
</dbReference>
<name>A0ABW1QY72_9ACTN</name>
<evidence type="ECO:0000259" key="6">
    <source>
        <dbReference type="Pfam" id="PF19354"/>
    </source>
</evidence>
<dbReference type="InterPro" id="IPR036890">
    <property type="entry name" value="HATPase_C_sf"/>
</dbReference>
<proteinExistence type="predicted"/>
<dbReference type="Pfam" id="PF02518">
    <property type="entry name" value="HATPase_c"/>
    <property type="match status" value="1"/>
</dbReference>
<keyword evidence="4" id="KW-0812">Transmembrane</keyword>
<dbReference type="Gene3D" id="3.30.565.10">
    <property type="entry name" value="Histidine kinase-like ATPase, C-terminal domain"/>
    <property type="match status" value="1"/>
</dbReference>
<dbReference type="Pfam" id="PF19354">
    <property type="entry name" value="DUF5931"/>
    <property type="match status" value="1"/>
</dbReference>
<feature type="transmembrane region" description="Helical" evidence="4">
    <location>
        <begin position="48"/>
        <end position="72"/>
    </location>
</feature>
<accession>A0ABW1QY72</accession>
<feature type="domain" description="Histidine kinase/HSP90-like ATPase" evidence="5">
    <location>
        <begin position="296"/>
        <end position="385"/>
    </location>
</feature>
<dbReference type="PANTHER" id="PTHR24421">
    <property type="entry name" value="NITRATE/NITRITE SENSOR PROTEIN NARX-RELATED"/>
    <property type="match status" value="1"/>
</dbReference>
<organism evidence="7 8">
    <name type="scientific">Nocardioides yefusunii</name>
    <dbReference type="NCBI Taxonomy" id="2500546"/>
    <lineage>
        <taxon>Bacteria</taxon>
        <taxon>Bacillati</taxon>
        <taxon>Actinomycetota</taxon>
        <taxon>Actinomycetes</taxon>
        <taxon>Propionibacteriales</taxon>
        <taxon>Nocardioidaceae</taxon>
        <taxon>Nocardioides</taxon>
    </lineage>
</organism>
<evidence type="ECO:0000256" key="2">
    <source>
        <dbReference type="ARBA" id="ARBA00022777"/>
    </source>
</evidence>
<comment type="caution">
    <text evidence="7">The sequence shown here is derived from an EMBL/GenBank/DDBJ whole genome shotgun (WGS) entry which is preliminary data.</text>
</comment>
<feature type="transmembrane region" description="Helical" evidence="4">
    <location>
        <begin position="125"/>
        <end position="144"/>
    </location>
</feature>
<keyword evidence="3" id="KW-0902">Two-component regulatory system</keyword>
<sequence>MNTPSGGTGASAAREAVIDRLNVALAVLRVVTTVNMVGLTVWRWGAFAAHPVAGAAVVSGLVLWTVAALWIYRHPWGRTAPVMVLDLMIALAAMAASPLVKGDSFNATIPGFWVMGPLLVWAVHWHWRGGLAAGLLLAGVDLAIRDEITQTNYGNVFLLLLGGTVLGFMCGSLVQMAEERAEAERLAAVAQERTRLARAVHDGVLQVLALVQRRGAELGGDFADLGRLAGEQESALRSLIHAQDSVDPDTRDGSSVDPDEPHDLAGDLAMIASASVTVVTPGGSVLLPVRVTTEVVAAVRACLDNVRAHVGLDAPSWILLEEHPDRVVVSVRDEGPGIEPGRLAEAEADGRLGVSSSIRGRIADVGGEAEVSSGSWGTEWEFTLPR</sequence>
<dbReference type="InterPro" id="IPR003594">
    <property type="entry name" value="HATPase_dom"/>
</dbReference>
<keyword evidence="4" id="KW-0472">Membrane</keyword>
<evidence type="ECO:0000256" key="4">
    <source>
        <dbReference type="SAM" id="Phobius"/>
    </source>
</evidence>
<dbReference type="SUPFAM" id="SSF55874">
    <property type="entry name" value="ATPase domain of HSP90 chaperone/DNA topoisomerase II/histidine kinase"/>
    <property type="match status" value="1"/>
</dbReference>
<dbReference type="InterPro" id="IPR050482">
    <property type="entry name" value="Sensor_HK_TwoCompSys"/>
</dbReference>
<protein>
    <submittedName>
        <fullName evidence="7">MacS family sensor histidine kinase</fullName>
    </submittedName>
</protein>
<gene>
    <name evidence="7" type="primary">macS</name>
    <name evidence="7" type="ORF">ACFPWU_06520</name>
</gene>
<evidence type="ECO:0000256" key="3">
    <source>
        <dbReference type="ARBA" id="ARBA00023012"/>
    </source>
</evidence>
<dbReference type="Proteomes" id="UP001596098">
    <property type="component" value="Unassembled WGS sequence"/>
</dbReference>